<dbReference type="AlphaFoldDB" id="A0A8H4VGS0"/>
<dbReference type="SUPFAM" id="SSF50729">
    <property type="entry name" value="PH domain-like"/>
    <property type="match status" value="1"/>
</dbReference>
<feature type="region of interest" description="Disordered" evidence="1">
    <location>
        <begin position="267"/>
        <end position="482"/>
    </location>
</feature>
<feature type="region of interest" description="Disordered" evidence="1">
    <location>
        <begin position="606"/>
        <end position="835"/>
    </location>
</feature>
<feature type="compositionally biased region" description="Basic and acidic residues" evidence="1">
    <location>
        <begin position="447"/>
        <end position="457"/>
    </location>
</feature>
<feature type="compositionally biased region" description="Acidic residues" evidence="1">
    <location>
        <begin position="434"/>
        <end position="444"/>
    </location>
</feature>
<reference evidence="3 4" key="1">
    <citation type="journal article" date="2020" name="G3 (Bethesda)">
        <title>Genetic Underpinnings of Host Manipulation by Ophiocordyceps as Revealed by Comparative Transcriptomics.</title>
        <authorList>
            <person name="Will I."/>
            <person name="Das B."/>
            <person name="Trinh T."/>
            <person name="Brachmann A."/>
            <person name="Ohm R.A."/>
            <person name="de Bekker C."/>
        </authorList>
    </citation>
    <scope>NUCLEOTIDE SEQUENCE [LARGE SCALE GENOMIC DNA]</scope>
    <source>
        <strain evidence="3 4">EC05</strain>
    </source>
</reference>
<feature type="compositionally biased region" description="Gly residues" evidence="1">
    <location>
        <begin position="462"/>
        <end position="471"/>
    </location>
</feature>
<organism evidence="3 4">
    <name type="scientific">Ophiocordyceps camponoti-floridani</name>
    <dbReference type="NCBI Taxonomy" id="2030778"/>
    <lineage>
        <taxon>Eukaryota</taxon>
        <taxon>Fungi</taxon>
        <taxon>Dikarya</taxon>
        <taxon>Ascomycota</taxon>
        <taxon>Pezizomycotina</taxon>
        <taxon>Sordariomycetes</taxon>
        <taxon>Hypocreomycetidae</taxon>
        <taxon>Hypocreales</taxon>
        <taxon>Ophiocordycipitaceae</taxon>
        <taxon>Ophiocordyceps</taxon>
    </lineage>
</organism>
<feature type="compositionally biased region" description="Polar residues" evidence="1">
    <location>
        <begin position="996"/>
        <end position="1024"/>
    </location>
</feature>
<evidence type="ECO:0000313" key="4">
    <source>
        <dbReference type="Proteomes" id="UP000562929"/>
    </source>
</evidence>
<feature type="compositionally biased region" description="Polar residues" evidence="1">
    <location>
        <begin position="606"/>
        <end position="615"/>
    </location>
</feature>
<dbReference type="InterPro" id="IPR053074">
    <property type="entry name" value="NPC_Nucleoporin"/>
</dbReference>
<dbReference type="CDD" id="cd13170">
    <property type="entry name" value="RanBD_NUP50"/>
    <property type="match status" value="1"/>
</dbReference>
<feature type="compositionally biased region" description="Basic and acidic residues" evidence="1">
    <location>
        <begin position="8"/>
        <end position="21"/>
    </location>
</feature>
<feature type="compositionally biased region" description="Low complexity" evidence="1">
    <location>
        <begin position="796"/>
        <end position="819"/>
    </location>
</feature>
<feature type="region of interest" description="Disordered" evidence="1">
    <location>
        <begin position="1091"/>
        <end position="1115"/>
    </location>
</feature>
<dbReference type="Gene3D" id="2.30.29.30">
    <property type="entry name" value="Pleckstrin-homology domain (PH domain)/Phosphotyrosine-binding domain (PTB)"/>
    <property type="match status" value="1"/>
</dbReference>
<gene>
    <name evidence="3" type="ORF">GQ602_000739</name>
</gene>
<dbReference type="SMART" id="SM00160">
    <property type="entry name" value="RanBD"/>
    <property type="match status" value="1"/>
</dbReference>
<feature type="compositionally biased region" description="Low complexity" evidence="1">
    <location>
        <begin position="982"/>
        <end position="993"/>
    </location>
</feature>
<feature type="compositionally biased region" description="Low complexity" evidence="1">
    <location>
        <begin position="915"/>
        <end position="968"/>
    </location>
</feature>
<accession>A0A8H4VGS0</accession>
<evidence type="ECO:0000256" key="1">
    <source>
        <dbReference type="SAM" id="MobiDB-lite"/>
    </source>
</evidence>
<feature type="compositionally biased region" description="Low complexity" evidence="1">
    <location>
        <begin position="366"/>
        <end position="379"/>
    </location>
</feature>
<feature type="region of interest" description="Disordered" evidence="1">
    <location>
        <begin position="915"/>
        <end position="1065"/>
    </location>
</feature>
<feature type="region of interest" description="Disordered" evidence="1">
    <location>
        <begin position="495"/>
        <end position="589"/>
    </location>
</feature>
<proteinExistence type="predicted"/>
<dbReference type="PANTHER" id="PTHR38697:SF1">
    <property type="entry name" value="NUCLEAR PORE COMPLEX PROTEIN SIMILAR TO S. CEREVISIAE NUP2 (EUROFUNG)"/>
    <property type="match status" value="1"/>
</dbReference>
<evidence type="ECO:0000313" key="3">
    <source>
        <dbReference type="EMBL" id="KAF4595126.1"/>
    </source>
</evidence>
<dbReference type="Pfam" id="PF00638">
    <property type="entry name" value="Ran_BP1"/>
    <property type="match status" value="1"/>
</dbReference>
<keyword evidence="4" id="KW-1185">Reference proteome</keyword>
<feature type="compositionally biased region" description="Low complexity" evidence="1">
    <location>
        <begin position="569"/>
        <end position="589"/>
    </location>
</feature>
<sequence>MVTFSLPVDDHVADAADDTPKPRSQLPFAKRSLALSSSSSSSVRNGSFRRNGTPHTAPSRRFLGNQRDEMPSGGLSSSSIATARNIFRATTFADSPPSSSFSPSLPQSAMKRVFAPGATPEPSRSFRQGTAQITPRGMAAKASDKELFRMRIDSPPAELSGEALTAKIPKEWNSKGSIYADQFLSHLCPAELDEEQRRQFFCILDLRRLKYAANEIFCRKDWKLNIVNFAKEFEKSRSIILLRYGLYEFQTVKPSDDVLKKWRREHGLPEPDDEQADATPSRVNKRKATDDLVKNSTGPVSSAPKGKRRAIEVAEPEPEREAPAAATPGPSSNKRKASTSGEPPAKLPKPAPSSAKALFERIANKAASAPSAVPVTPAPGNLLGATKSSSSSSSLARSVLTGKTAQGGSDPQTGSIIFGHLSDGGLAKNSGVEADAESESETGSEENAGRRSGKADKSSLGPGSGLFGGENGPMQTGAGTAGDVPFVMVNTIMTSDNNNDAGPGSASIPGTRESTPGRSLFERITKGSDGQPVRAEDEADKTQTATDKAAAPLDQTWNPNTTPLKFAPTTTSTATEAAATQSSSLFGSSFASAPATNIFAPKTGTVSANFGQQAPSAKEPDVAADAAPRGRDDGGESDKENESKRSKKNMPDDKPAAPQPSSLFGVKAATQDKPADAEPPKPAPLFGGSQTAAPAFGSAGGPASTPFGGSKPSATPTMLFGSATPSAPASLFGAPSTQAVKGDAGTTSTGTAAPQPPKFNFGAASSAGDAKPGSEAVVRAGEAKFGFGTEATATTSTPSGDVKSSSSGAAAGNSLSDGSPMKQDDSSPAKNPFGSATAAAASSSLFGFGAKPQGATVPGSFGKPSVAPINDAAGGDKTSFGAAPSAPSTGGFNFNFGGGSASGSSFNNPFAVKAADGAAPKAPSGGLFSFDSSSNSTSSPFQFGSGANGSSSAGGPIFGQSSTETAGASGPGGASSFGLSGGQPQASSQASGAVFGSSQAAPSFGSSLQPPAGGSSTTGTNSPLNFGGGGSSLATTPAAGTPEHWSQAEGTGSGSGADGKEGEEQAQISLTDAIGAEEEVLHDVRAKALKLIPPGDSKSDGGDDGQQPKPKSPWSLRGVGVLRILKHRVTGAVRLVHRADPRGNVVVNRTVLPAMTYKADGKYVKVTTSTADGDGLETWMMQVKTTDMAKELAAALEESKGANRE</sequence>
<evidence type="ECO:0000259" key="2">
    <source>
        <dbReference type="PROSITE" id="PS50196"/>
    </source>
</evidence>
<comment type="caution">
    <text evidence="3">The sequence shown here is derived from an EMBL/GenBank/DDBJ whole genome shotgun (WGS) entry which is preliminary data.</text>
</comment>
<feature type="compositionally biased region" description="Polar residues" evidence="1">
    <location>
        <begin position="43"/>
        <end position="56"/>
    </location>
</feature>
<dbReference type="PANTHER" id="PTHR38697">
    <property type="entry name" value="NUCLEAR PORE COMPLEX PROTEIN SIMILAR TO S. CEREVISIAE NUP2 (EUROFUNG)"/>
    <property type="match status" value="1"/>
</dbReference>
<dbReference type="OrthoDB" id="10249382at2759"/>
<feature type="compositionally biased region" description="Basic and acidic residues" evidence="1">
    <location>
        <begin position="628"/>
        <end position="655"/>
    </location>
</feature>
<name>A0A8H4VGS0_9HYPO</name>
<feature type="domain" description="RanBD1" evidence="2">
    <location>
        <begin position="1077"/>
        <end position="1158"/>
    </location>
</feature>
<feature type="region of interest" description="Disordered" evidence="1">
    <location>
        <begin position="853"/>
        <end position="884"/>
    </location>
</feature>
<feature type="compositionally biased region" description="Gly residues" evidence="1">
    <location>
        <begin position="969"/>
        <end position="981"/>
    </location>
</feature>
<feature type="compositionally biased region" description="Low complexity" evidence="1">
    <location>
        <begin position="542"/>
        <end position="551"/>
    </location>
</feature>
<dbReference type="EMBL" id="JAACLJ010000001">
    <property type="protein sequence ID" value="KAF4595126.1"/>
    <property type="molecule type" value="Genomic_DNA"/>
</dbReference>
<dbReference type="InterPro" id="IPR011993">
    <property type="entry name" value="PH-like_dom_sf"/>
</dbReference>
<feature type="compositionally biased region" description="Low complexity" evidence="1">
    <location>
        <begin position="742"/>
        <end position="753"/>
    </location>
</feature>
<dbReference type="PROSITE" id="PS50196">
    <property type="entry name" value="RANBD1"/>
    <property type="match status" value="1"/>
</dbReference>
<feature type="compositionally biased region" description="Low complexity" evidence="1">
    <location>
        <begin position="691"/>
        <end position="706"/>
    </location>
</feature>
<dbReference type="InterPro" id="IPR000156">
    <property type="entry name" value="Ran_bind_dom"/>
</dbReference>
<feature type="region of interest" description="Disordered" evidence="1">
    <location>
        <begin position="1"/>
        <end position="78"/>
    </location>
</feature>
<feature type="compositionally biased region" description="Basic and acidic residues" evidence="1">
    <location>
        <begin position="309"/>
        <end position="322"/>
    </location>
</feature>
<dbReference type="Proteomes" id="UP000562929">
    <property type="component" value="Unassembled WGS sequence"/>
</dbReference>
<feature type="compositionally biased region" description="Polar residues" evidence="1">
    <location>
        <begin position="401"/>
        <end position="415"/>
    </location>
</feature>
<protein>
    <submittedName>
        <fullName evidence="3">Nucleoporin nsp1</fullName>
    </submittedName>
</protein>